<reference evidence="1 2" key="1">
    <citation type="submission" date="2021-06" db="EMBL/GenBank/DDBJ databases">
        <authorList>
            <person name="Palmer J.M."/>
        </authorList>
    </citation>
    <scope>NUCLEOTIDE SEQUENCE [LARGE SCALE GENOMIC DNA]</scope>
    <source>
        <strain evidence="1 2">MEX-2019</strain>
        <tissue evidence="1">Muscle</tissue>
    </source>
</reference>
<comment type="caution">
    <text evidence="1">The sequence shown here is derived from an EMBL/GenBank/DDBJ whole genome shotgun (WGS) entry which is preliminary data.</text>
</comment>
<protein>
    <submittedName>
        <fullName evidence="1">Uncharacterized protein</fullName>
    </submittedName>
</protein>
<gene>
    <name evidence="1" type="ORF">CRENBAI_009493</name>
</gene>
<keyword evidence="2" id="KW-1185">Reference proteome</keyword>
<name>A0AAV9QXH4_9TELE</name>
<dbReference type="EMBL" id="JAHHUM010002778">
    <property type="protein sequence ID" value="KAK5600812.1"/>
    <property type="molecule type" value="Genomic_DNA"/>
</dbReference>
<dbReference type="AlphaFoldDB" id="A0AAV9QXH4"/>
<sequence>MTVTLKVGVHSVTGGFANSDPGSVHLSLGQDTSPTLPADKVPYHPGFTLLPICSRSGLLRSPEELLEPYPDSAIKAMVLSLSLFYTTAWSTA</sequence>
<evidence type="ECO:0000313" key="1">
    <source>
        <dbReference type="EMBL" id="KAK5600812.1"/>
    </source>
</evidence>
<accession>A0AAV9QXH4</accession>
<evidence type="ECO:0000313" key="2">
    <source>
        <dbReference type="Proteomes" id="UP001311232"/>
    </source>
</evidence>
<proteinExistence type="predicted"/>
<organism evidence="1 2">
    <name type="scientific">Crenichthys baileyi</name>
    <name type="common">White River springfish</name>
    <dbReference type="NCBI Taxonomy" id="28760"/>
    <lineage>
        <taxon>Eukaryota</taxon>
        <taxon>Metazoa</taxon>
        <taxon>Chordata</taxon>
        <taxon>Craniata</taxon>
        <taxon>Vertebrata</taxon>
        <taxon>Euteleostomi</taxon>
        <taxon>Actinopterygii</taxon>
        <taxon>Neopterygii</taxon>
        <taxon>Teleostei</taxon>
        <taxon>Neoteleostei</taxon>
        <taxon>Acanthomorphata</taxon>
        <taxon>Ovalentaria</taxon>
        <taxon>Atherinomorphae</taxon>
        <taxon>Cyprinodontiformes</taxon>
        <taxon>Goodeidae</taxon>
        <taxon>Crenichthys</taxon>
    </lineage>
</organism>
<dbReference type="Proteomes" id="UP001311232">
    <property type="component" value="Unassembled WGS sequence"/>
</dbReference>